<dbReference type="AlphaFoldDB" id="A0A7C8BNC6"/>
<sequence>MMASAADRHLSTMALLTFATGIADAIGYLRLDQVFTANMTGNVVLLGMVVAGRIGPALGNLIALLLFFVGAWATGRMLRGTPKGWGGRVRQALVVEVVILAGAGVWLLLAPAELPVWLIAIFTALLAAAFGVQAAAARVVGVKDMTTVVVTSTFTGLATGLATGEGRGGPALRRRLTSLGTMALGALLGSAAHAVHLDGLGVLVCAVVVLAAIRHGERRERAVTPAPPRP</sequence>
<evidence type="ECO:0000313" key="2">
    <source>
        <dbReference type="EMBL" id="KAB1631965.1"/>
    </source>
</evidence>
<dbReference type="PANTHER" id="PTHR37314">
    <property type="entry name" value="SLR0142 PROTEIN"/>
    <property type="match status" value="1"/>
</dbReference>
<feature type="transmembrane region" description="Helical" evidence="1">
    <location>
        <begin position="93"/>
        <end position="110"/>
    </location>
</feature>
<dbReference type="EMBL" id="WBKA01000004">
    <property type="protein sequence ID" value="KAB1631965.1"/>
    <property type="molecule type" value="Genomic_DNA"/>
</dbReference>
<feature type="transmembrane region" description="Helical" evidence="1">
    <location>
        <begin position="49"/>
        <end position="72"/>
    </location>
</feature>
<feature type="transmembrane region" description="Helical" evidence="1">
    <location>
        <begin position="184"/>
        <end position="213"/>
    </location>
</feature>
<proteinExistence type="predicted"/>
<dbReference type="InterPro" id="IPR010699">
    <property type="entry name" value="DUF1275"/>
</dbReference>
<dbReference type="OrthoDB" id="4272751at2"/>
<accession>A0A7C8BNC6</accession>
<evidence type="ECO:0000256" key="1">
    <source>
        <dbReference type="SAM" id="Phobius"/>
    </source>
</evidence>
<gene>
    <name evidence="2" type="ORF">F8O02_06500</name>
</gene>
<name>A0A7C8BNC6_9MICO</name>
<keyword evidence="1" id="KW-0812">Transmembrane</keyword>
<keyword evidence="1" id="KW-1133">Transmembrane helix</keyword>
<organism evidence="2 3">
    <name type="scientific">Pseudoclavibacter caeni</name>
    <dbReference type="NCBI Taxonomy" id="908846"/>
    <lineage>
        <taxon>Bacteria</taxon>
        <taxon>Bacillati</taxon>
        <taxon>Actinomycetota</taxon>
        <taxon>Actinomycetes</taxon>
        <taxon>Micrococcales</taxon>
        <taxon>Microbacteriaceae</taxon>
        <taxon>Pseudoclavibacter</taxon>
    </lineage>
</organism>
<reference evidence="2 3" key="1">
    <citation type="submission" date="2019-09" db="EMBL/GenBank/DDBJ databases">
        <title>Phylogeny of genus Pseudoclavibacter and closely related genus.</title>
        <authorList>
            <person name="Li Y."/>
        </authorList>
    </citation>
    <scope>NUCLEOTIDE SEQUENCE [LARGE SCALE GENOMIC DNA]</scope>
    <source>
        <strain evidence="2 3">JCM 16921</strain>
    </source>
</reference>
<comment type="caution">
    <text evidence="2">The sequence shown here is derived from an EMBL/GenBank/DDBJ whole genome shotgun (WGS) entry which is preliminary data.</text>
</comment>
<keyword evidence="1" id="KW-0472">Membrane</keyword>
<evidence type="ECO:0000313" key="3">
    <source>
        <dbReference type="Proteomes" id="UP000481339"/>
    </source>
</evidence>
<keyword evidence="3" id="KW-1185">Reference proteome</keyword>
<dbReference type="RefSeq" id="WP_158036434.1">
    <property type="nucleotide sequence ID" value="NZ_BAAAZV010000020.1"/>
</dbReference>
<dbReference type="PANTHER" id="PTHR37314:SF4">
    <property type="entry name" value="UPF0700 TRANSMEMBRANE PROTEIN YOAK"/>
    <property type="match status" value="1"/>
</dbReference>
<protein>
    <submittedName>
        <fullName evidence="2">DUF1275 domain-containing protein</fullName>
    </submittedName>
</protein>
<dbReference type="Pfam" id="PF06912">
    <property type="entry name" value="DUF1275"/>
    <property type="match status" value="1"/>
</dbReference>
<feature type="transmembrane region" description="Helical" evidence="1">
    <location>
        <begin position="116"/>
        <end position="136"/>
    </location>
</feature>
<dbReference type="Proteomes" id="UP000481339">
    <property type="component" value="Unassembled WGS sequence"/>
</dbReference>